<organism evidence="2 3">
    <name type="scientific">Neisseria weixii</name>
    <dbReference type="NCBI Taxonomy" id="1853276"/>
    <lineage>
        <taxon>Bacteria</taxon>
        <taxon>Pseudomonadati</taxon>
        <taxon>Pseudomonadota</taxon>
        <taxon>Betaproteobacteria</taxon>
        <taxon>Neisseriales</taxon>
        <taxon>Neisseriaceae</taxon>
        <taxon>Neisseria</taxon>
    </lineage>
</organism>
<proteinExistence type="predicted"/>
<feature type="domain" description="ATPase AAA-type core" evidence="1">
    <location>
        <begin position="241"/>
        <end position="300"/>
    </location>
</feature>
<dbReference type="Gene3D" id="3.40.50.300">
    <property type="entry name" value="P-loop containing nucleotide triphosphate hydrolases"/>
    <property type="match status" value="1"/>
</dbReference>
<dbReference type="Proteomes" id="UP000272412">
    <property type="component" value="Unassembled WGS sequence"/>
</dbReference>
<accession>A0A3N4MTP3</accession>
<keyword evidence="2" id="KW-0067">ATP-binding</keyword>
<evidence type="ECO:0000259" key="1">
    <source>
        <dbReference type="Pfam" id="PF13304"/>
    </source>
</evidence>
<protein>
    <submittedName>
        <fullName evidence="2">ATP-binding protein</fullName>
    </submittedName>
</protein>
<dbReference type="GO" id="GO:0016887">
    <property type="term" value="F:ATP hydrolysis activity"/>
    <property type="evidence" value="ECO:0007669"/>
    <property type="project" value="InterPro"/>
</dbReference>
<keyword evidence="2" id="KW-0547">Nucleotide-binding</keyword>
<keyword evidence="3" id="KW-1185">Reference proteome</keyword>
<evidence type="ECO:0000313" key="2">
    <source>
        <dbReference type="EMBL" id="RPD87282.1"/>
    </source>
</evidence>
<dbReference type="RefSeq" id="WP_123804196.1">
    <property type="nucleotide sequence ID" value="NZ_RPFL01000014.1"/>
</dbReference>
<dbReference type="PANTHER" id="PTHR43581:SF4">
    <property type="entry name" value="ATP_GTP PHOSPHATASE"/>
    <property type="match status" value="1"/>
</dbReference>
<dbReference type="InterPro" id="IPR003959">
    <property type="entry name" value="ATPase_AAA_core"/>
</dbReference>
<dbReference type="InterPro" id="IPR051396">
    <property type="entry name" value="Bact_Antivir_Def_Nuclease"/>
</dbReference>
<gene>
    <name evidence="2" type="ORF">EGK74_06195</name>
</gene>
<name>A0A3N4MTP3_9NEIS</name>
<reference evidence="2 3" key="1">
    <citation type="submission" date="2018-11" db="EMBL/GenBank/DDBJ databases">
        <title>Neisseria weixii sp. nov. isolated from the rectal contents of plateau pika (Ochotona cruzoniae).</title>
        <authorList>
            <person name="Zhang G."/>
        </authorList>
    </citation>
    <scope>NUCLEOTIDE SEQUENCE [LARGE SCALE GENOMIC DNA]</scope>
    <source>
        <strain evidence="2 3">10009</strain>
    </source>
</reference>
<dbReference type="SUPFAM" id="SSF52540">
    <property type="entry name" value="P-loop containing nucleoside triphosphate hydrolases"/>
    <property type="match status" value="1"/>
</dbReference>
<dbReference type="EMBL" id="RPFL01000014">
    <property type="protein sequence ID" value="RPD87282.1"/>
    <property type="molecule type" value="Genomic_DNA"/>
</dbReference>
<dbReference type="CDD" id="cd00267">
    <property type="entry name" value="ABC_ATPase"/>
    <property type="match status" value="1"/>
</dbReference>
<dbReference type="AlphaFoldDB" id="A0A3N4MTP3"/>
<sequence>MIKSIKFTQYRRLKAPLELEFCNHINIISGLNGTCKSSILYLISNAFQAEKSTNTRLEPASELNVINNISAQVNAKIELLTKGDKEYNDPAPGQRGELFSVQYNDDQSIRFRRHNKSSDDAHSRFRLIPQYSSSQSQSLPTLRTVYLSLARLLPFGEMKNDTPIKGVRKELPEEYNTIFHQLVERITGIKITESAPQIIENIKTRTEYSTDTQGIDSNTASVGEDNAIIILKNLVLLRYYYEHAPSLHSLDQPASILLIDEMDATLHPAMQLRLLNTLKEYSESYKIQVFFTTHSLYLIEKALNQTYQKHIKLNYLTHQGDHVSLLPDPSIHKIERHLQEIQTISYSLSPKIPVFTEDSEARVILNAIFGYFSSRCKYFKKIKNNFHFVNASIGCKVLNEIFRDQYLNQNTMNAICVLDGDNNGQKAIKHNIIVLPGGKNPEQLIFDYYDELANEPKFEMYHAQNFWDTDTALNHGLTKHRYLTLIKPQILAIEEKLNHLRENEKSISGVKREENKKIFKNNLEEFKIVLDFWLDNHWVEMEKFYKELRLCFRQVALLHKLDLELWPQTANLSQARLSDDY</sequence>
<dbReference type="InterPro" id="IPR027417">
    <property type="entry name" value="P-loop_NTPase"/>
</dbReference>
<comment type="caution">
    <text evidence="2">The sequence shown here is derived from an EMBL/GenBank/DDBJ whole genome shotgun (WGS) entry which is preliminary data.</text>
</comment>
<dbReference type="PANTHER" id="PTHR43581">
    <property type="entry name" value="ATP/GTP PHOSPHATASE"/>
    <property type="match status" value="1"/>
</dbReference>
<evidence type="ECO:0000313" key="3">
    <source>
        <dbReference type="Proteomes" id="UP000272412"/>
    </source>
</evidence>
<dbReference type="Pfam" id="PF13304">
    <property type="entry name" value="AAA_21"/>
    <property type="match status" value="1"/>
</dbReference>
<dbReference type="GO" id="GO:0005524">
    <property type="term" value="F:ATP binding"/>
    <property type="evidence" value="ECO:0007669"/>
    <property type="project" value="UniProtKB-KW"/>
</dbReference>
<dbReference type="OrthoDB" id="9815944at2"/>